<keyword evidence="1" id="KW-0175">Coiled coil</keyword>
<feature type="region of interest" description="Disordered" evidence="2">
    <location>
        <begin position="1"/>
        <end position="33"/>
    </location>
</feature>
<dbReference type="SUPFAM" id="SSF53098">
    <property type="entry name" value="Ribonuclease H-like"/>
    <property type="match status" value="1"/>
</dbReference>
<name>A0A398CQF3_9BACL</name>
<evidence type="ECO:0000313" key="5">
    <source>
        <dbReference type="Proteomes" id="UP000266340"/>
    </source>
</evidence>
<gene>
    <name evidence="4" type="ORF">D3H35_04675</name>
</gene>
<dbReference type="InterPro" id="IPR038720">
    <property type="entry name" value="YprB_RNase_H-like_dom"/>
</dbReference>
<proteinExistence type="predicted"/>
<evidence type="ECO:0000313" key="4">
    <source>
        <dbReference type="EMBL" id="RIE04775.1"/>
    </source>
</evidence>
<dbReference type="Pfam" id="PF13482">
    <property type="entry name" value="RNase_H_2"/>
    <property type="match status" value="1"/>
</dbReference>
<evidence type="ECO:0000259" key="3">
    <source>
        <dbReference type="Pfam" id="PF13482"/>
    </source>
</evidence>
<accession>A0A398CQF3</accession>
<dbReference type="EMBL" id="QXJM01000023">
    <property type="protein sequence ID" value="RIE04775.1"/>
    <property type="molecule type" value="Genomic_DNA"/>
</dbReference>
<dbReference type="Gene3D" id="1.25.40.10">
    <property type="entry name" value="Tetratricopeptide repeat domain"/>
    <property type="match status" value="1"/>
</dbReference>
<evidence type="ECO:0000256" key="2">
    <source>
        <dbReference type="SAM" id="MobiDB-lite"/>
    </source>
</evidence>
<protein>
    <recommendedName>
        <fullName evidence="3">YprB ribonuclease H-like domain-containing protein</fullName>
    </recommendedName>
</protein>
<dbReference type="SUPFAM" id="SSF48452">
    <property type="entry name" value="TPR-like"/>
    <property type="match status" value="1"/>
</dbReference>
<dbReference type="InterPro" id="IPR012337">
    <property type="entry name" value="RNaseH-like_sf"/>
</dbReference>
<evidence type="ECO:0000256" key="1">
    <source>
        <dbReference type="SAM" id="Coils"/>
    </source>
</evidence>
<feature type="domain" description="YprB ribonuclease H-like" evidence="3">
    <location>
        <begin position="148"/>
        <end position="315"/>
    </location>
</feature>
<dbReference type="PANTHER" id="PTHR38462">
    <property type="entry name" value="EXONUCLEASE-LIKE PROTEIN"/>
    <property type="match status" value="1"/>
</dbReference>
<feature type="compositionally biased region" description="Basic and acidic residues" evidence="2">
    <location>
        <begin position="1"/>
        <end position="24"/>
    </location>
</feature>
<dbReference type="Proteomes" id="UP000266340">
    <property type="component" value="Unassembled WGS sequence"/>
</dbReference>
<keyword evidence="5" id="KW-1185">Reference proteome</keyword>
<dbReference type="RefSeq" id="WP_119147975.1">
    <property type="nucleotide sequence ID" value="NZ_JBHSOV010000005.1"/>
</dbReference>
<dbReference type="AlphaFoldDB" id="A0A398CQF3"/>
<reference evidence="4 5" key="1">
    <citation type="submission" date="2018-09" db="EMBL/GenBank/DDBJ databases">
        <title>Cohnella cavernae sp. nov., isolated from a karst cave.</title>
        <authorList>
            <person name="Zhu H."/>
        </authorList>
    </citation>
    <scope>NUCLEOTIDE SEQUENCE [LARGE SCALE GENOMIC DNA]</scope>
    <source>
        <strain evidence="4 5">K2E09-144</strain>
    </source>
</reference>
<comment type="caution">
    <text evidence="4">The sequence shown here is derived from an EMBL/GenBank/DDBJ whole genome shotgun (WGS) entry which is preliminary data.</text>
</comment>
<organism evidence="4 5">
    <name type="scientific">Cohnella faecalis</name>
    <dbReference type="NCBI Taxonomy" id="2315694"/>
    <lineage>
        <taxon>Bacteria</taxon>
        <taxon>Bacillati</taxon>
        <taxon>Bacillota</taxon>
        <taxon>Bacilli</taxon>
        <taxon>Bacillales</taxon>
        <taxon>Paenibacillaceae</taxon>
        <taxon>Cohnella</taxon>
    </lineage>
</organism>
<dbReference type="PANTHER" id="PTHR38462:SF1">
    <property type="entry name" value="YPRB RIBONUCLEASE H-LIKE DOMAIN-CONTAINING PROTEIN"/>
    <property type="match status" value="1"/>
</dbReference>
<sequence length="498" mass="55830">MSSLKERLERLKAAAKSAEQEARNEAAQSEEACDIGDGASGVRNVNVALEAGHASGDSGDKCSANHGSEGAAVLHPDFSDFGIEQVENEYGTFLLRRLEYRFPFRHGHYGLEQLADCAERLAPLARRQNKKNLKIGDPEVAVEPQGLLFLDTETTGLGVGAGNVPFMIGMGTYTECSFIVEQTLIRHPGEERAMLAFLAEKLKSRTHIASYNGKTFDWPLIEGRFIMNGWRPTGAGPGHLDFLHPARAIWRSTLPSCKLSVVEGARLGLAREEDVPGSMAPELYIRFLGDNDPRHLYGVFEHNEKDVLSLAALAIHFGHLLGGRLGSEAAWPEETEELYRVALWLESLGREAEAERLFGSLAERRWEEGSASFVWRMALAVRFKRAGALDRAIELWEEAARLAEKSRIPSWEAHVELAKHYEHRIKDFRIALFNAESALEIAHRRYSLMRETEAVRLIKTRLLHRCDRLRKRLERLREANETAEGVAHSSGRDMNLCE</sequence>
<dbReference type="InterPro" id="IPR011990">
    <property type="entry name" value="TPR-like_helical_dom_sf"/>
</dbReference>
<dbReference type="OrthoDB" id="9790530at2"/>
<feature type="coiled-coil region" evidence="1">
    <location>
        <begin position="459"/>
        <end position="486"/>
    </location>
</feature>